<comment type="caution">
    <text evidence="1">The sequence shown here is derived from an EMBL/GenBank/DDBJ whole genome shotgun (WGS) entry which is preliminary data.</text>
</comment>
<sequence length="381" mass="39881">MIAERYLEWAETAPQHMRAEAAAALARSYIHDDLDAHSRAEVEQVLTRMLDDVSLSVRCAVSETLAPSAQAPHSIVLSLAQDAPDVAEPVLERSPLLSDLDLVDLVAVGGGRVQIAVASRARLNAPVAAALAEVGCAAACEALLLNTTAWLTPSAVATIARRHGRDGAVRDALLARPELSAETRQLIMRSVAEALTTFVSGCGWLSSDRARRAAEDACDRGAIAIAGSTEDTARFVRHLAKLGQFTPTLALRSVLSGDLTLFEAALSALSGQSPARVAGFVRDSDGRGFASVYAEAGLPGAALPVFRAALAAGREVGFADDASGGQAALSRRMVERALTACEGSELDVGPLRALLRRFGAEAAREEARRNYPAEALAAQAA</sequence>
<dbReference type="InterPro" id="IPR014598">
    <property type="entry name" value="UCP035865"/>
</dbReference>
<proteinExistence type="predicted"/>
<dbReference type="Pfam" id="PF10098">
    <property type="entry name" value="DUF2336"/>
    <property type="match status" value="1"/>
</dbReference>
<dbReference type="EMBL" id="JADBEO010000004">
    <property type="protein sequence ID" value="MDR4305539.1"/>
    <property type="molecule type" value="Genomic_DNA"/>
</dbReference>
<reference evidence="1" key="1">
    <citation type="submission" date="2020-10" db="EMBL/GenBank/DDBJ databases">
        <authorList>
            <person name="Abbas A."/>
            <person name="Razzaq R."/>
            <person name="Waqas M."/>
            <person name="Abbas N."/>
            <person name="Nielsen T.K."/>
            <person name="Hansen L.H."/>
            <person name="Hussain S."/>
            <person name="Shahid M."/>
        </authorList>
    </citation>
    <scope>NUCLEOTIDE SEQUENCE</scope>
    <source>
        <strain evidence="1">S14</strain>
    </source>
</reference>
<keyword evidence="2" id="KW-1185">Reference proteome</keyword>
<gene>
    <name evidence="1" type="ORF">IHQ68_02735</name>
</gene>
<protein>
    <submittedName>
        <fullName evidence="1">DUF2336 domain-containing protein</fullName>
    </submittedName>
</protein>
<dbReference type="InterPro" id="IPR019285">
    <property type="entry name" value="DUF2336"/>
</dbReference>
<dbReference type="Proteomes" id="UP001181622">
    <property type="component" value="Unassembled WGS sequence"/>
</dbReference>
<organism evidence="1 2">
    <name type="scientific">Chelatococcus sambhunathii</name>
    <dbReference type="NCBI Taxonomy" id="363953"/>
    <lineage>
        <taxon>Bacteria</taxon>
        <taxon>Pseudomonadati</taxon>
        <taxon>Pseudomonadota</taxon>
        <taxon>Alphaproteobacteria</taxon>
        <taxon>Hyphomicrobiales</taxon>
        <taxon>Chelatococcaceae</taxon>
        <taxon>Chelatococcus</taxon>
    </lineage>
</organism>
<accession>A0ABU1DBY2</accession>
<evidence type="ECO:0000313" key="1">
    <source>
        <dbReference type="EMBL" id="MDR4305539.1"/>
    </source>
</evidence>
<dbReference type="RefSeq" id="WP_309388632.1">
    <property type="nucleotide sequence ID" value="NZ_JADBEO010000004.1"/>
</dbReference>
<evidence type="ECO:0000313" key="2">
    <source>
        <dbReference type="Proteomes" id="UP001181622"/>
    </source>
</evidence>
<name>A0ABU1DBY2_9HYPH</name>
<dbReference type="PIRSF" id="PIRSF035865">
    <property type="entry name" value="UCP035865"/>
    <property type="match status" value="1"/>
</dbReference>